<evidence type="ECO:0000256" key="6">
    <source>
        <dbReference type="ARBA" id="ARBA00022989"/>
    </source>
</evidence>
<feature type="domain" description="PA" evidence="13">
    <location>
        <begin position="64"/>
        <end position="166"/>
    </location>
</feature>
<evidence type="ECO:0000256" key="3">
    <source>
        <dbReference type="ARBA" id="ARBA00022729"/>
    </source>
</evidence>
<evidence type="ECO:0000256" key="9">
    <source>
        <dbReference type="ARBA" id="ARBA00023180"/>
    </source>
</evidence>
<dbReference type="InterPro" id="IPR018097">
    <property type="entry name" value="EGF_Ca-bd_CS"/>
</dbReference>
<dbReference type="SUPFAM" id="SSF52025">
    <property type="entry name" value="PA domain"/>
    <property type="match status" value="1"/>
</dbReference>
<evidence type="ECO:0000259" key="13">
    <source>
        <dbReference type="Pfam" id="PF02225"/>
    </source>
</evidence>
<evidence type="ECO:0000256" key="5">
    <source>
        <dbReference type="ARBA" id="ARBA00022837"/>
    </source>
</evidence>
<dbReference type="Gene3D" id="2.10.25.10">
    <property type="entry name" value="Laminin"/>
    <property type="match status" value="1"/>
</dbReference>
<protein>
    <submittedName>
        <fullName evidence="15">Vacuolar-sorting receptor</fullName>
    </submittedName>
</protein>
<dbReference type="Gene3D" id="3.50.30.30">
    <property type="match status" value="1"/>
</dbReference>
<keyword evidence="3 12" id="KW-0732">Signal</keyword>
<dbReference type="InterPro" id="IPR003137">
    <property type="entry name" value="PA_domain"/>
</dbReference>
<reference evidence="16" key="1">
    <citation type="journal article" date="2019" name="Curr. Biol.">
        <title>Genome Sequence of Striga asiatica Provides Insight into the Evolution of Plant Parasitism.</title>
        <authorList>
            <person name="Yoshida S."/>
            <person name="Kim S."/>
            <person name="Wafula E.K."/>
            <person name="Tanskanen J."/>
            <person name="Kim Y.M."/>
            <person name="Honaas L."/>
            <person name="Yang Z."/>
            <person name="Spallek T."/>
            <person name="Conn C.E."/>
            <person name="Ichihashi Y."/>
            <person name="Cheong K."/>
            <person name="Cui S."/>
            <person name="Der J.P."/>
            <person name="Gundlach H."/>
            <person name="Jiao Y."/>
            <person name="Hori C."/>
            <person name="Ishida J.K."/>
            <person name="Kasahara H."/>
            <person name="Kiba T."/>
            <person name="Kim M.S."/>
            <person name="Koo N."/>
            <person name="Laohavisit A."/>
            <person name="Lee Y.H."/>
            <person name="Lumba S."/>
            <person name="McCourt P."/>
            <person name="Mortimer J.C."/>
            <person name="Mutuku J.M."/>
            <person name="Nomura T."/>
            <person name="Sasaki-Sekimoto Y."/>
            <person name="Seto Y."/>
            <person name="Wang Y."/>
            <person name="Wakatake T."/>
            <person name="Sakakibara H."/>
            <person name="Demura T."/>
            <person name="Yamaguchi S."/>
            <person name="Yoneyama K."/>
            <person name="Manabe R.I."/>
            <person name="Nelson D.C."/>
            <person name="Schulman A.H."/>
            <person name="Timko M.P."/>
            <person name="dePamphilis C.W."/>
            <person name="Choi D."/>
            <person name="Shirasu K."/>
        </authorList>
    </citation>
    <scope>NUCLEOTIDE SEQUENCE [LARGE SCALE GENOMIC DNA]</scope>
    <source>
        <strain evidence="16">cv. UVA1</strain>
    </source>
</reference>
<dbReference type="PANTHER" id="PTHR22702">
    <property type="entry name" value="PROTEASE-ASSOCIATED DOMAIN-CONTAINING PROTEIN"/>
    <property type="match status" value="1"/>
</dbReference>
<dbReference type="OrthoDB" id="10045365at2759"/>
<feature type="transmembrane region" description="Helical" evidence="11">
    <location>
        <begin position="480"/>
        <end position="501"/>
    </location>
</feature>
<accession>A0A5A7PW73</accession>
<gene>
    <name evidence="15" type="ORF">STAS_13295</name>
</gene>
<dbReference type="GO" id="GO:0005509">
    <property type="term" value="F:calcium ion binding"/>
    <property type="evidence" value="ECO:0007669"/>
    <property type="project" value="InterPro"/>
</dbReference>
<keyword evidence="5" id="KW-0106">Calcium</keyword>
<evidence type="ECO:0000313" key="16">
    <source>
        <dbReference type="Proteomes" id="UP000325081"/>
    </source>
</evidence>
<comment type="caution">
    <text evidence="15">The sequence shown here is derived from an EMBL/GenBank/DDBJ whole genome shotgun (WGS) entry which is preliminary data.</text>
</comment>
<evidence type="ECO:0000256" key="12">
    <source>
        <dbReference type="SAM" id="SignalP"/>
    </source>
</evidence>
<keyword evidence="15" id="KW-0675">Receptor</keyword>
<name>A0A5A7PW73_STRAF</name>
<evidence type="ECO:0000259" key="14">
    <source>
        <dbReference type="Pfam" id="PF25011"/>
    </source>
</evidence>
<feature type="signal peptide" evidence="12">
    <location>
        <begin position="1"/>
        <end position="26"/>
    </location>
</feature>
<evidence type="ECO:0000256" key="4">
    <source>
        <dbReference type="ARBA" id="ARBA00022737"/>
    </source>
</evidence>
<dbReference type="CDD" id="cd00054">
    <property type="entry name" value="EGF_CA"/>
    <property type="match status" value="1"/>
</dbReference>
<keyword evidence="8" id="KW-1015">Disulfide bond</keyword>
<evidence type="ECO:0000256" key="1">
    <source>
        <dbReference type="ARBA" id="ARBA00022536"/>
    </source>
</evidence>
<keyword evidence="6 11" id="KW-1133">Transmembrane helix</keyword>
<proteinExistence type="predicted"/>
<dbReference type="AlphaFoldDB" id="A0A5A7PW73"/>
<dbReference type="InterPro" id="IPR056858">
    <property type="entry name" value="VSR_TRX"/>
</dbReference>
<keyword evidence="4" id="KW-0677">Repeat</keyword>
<dbReference type="PANTHER" id="PTHR22702:SF1">
    <property type="entry name" value="PROTEASE-ASSOCIATED DOMAIN-CONTAINING PROTEIN 1"/>
    <property type="match status" value="1"/>
</dbReference>
<dbReference type="EMBL" id="BKCP01005239">
    <property type="protein sequence ID" value="GER36911.1"/>
    <property type="molecule type" value="Genomic_DNA"/>
</dbReference>
<feature type="domain" description="Vacuolar sorting receptor thioredoxin-like" evidence="14">
    <location>
        <begin position="193"/>
        <end position="394"/>
    </location>
</feature>
<evidence type="ECO:0000256" key="11">
    <source>
        <dbReference type="SAM" id="Phobius"/>
    </source>
</evidence>
<dbReference type="Proteomes" id="UP000325081">
    <property type="component" value="Unassembled WGS sequence"/>
</dbReference>
<evidence type="ECO:0000313" key="15">
    <source>
        <dbReference type="EMBL" id="GER36911.1"/>
    </source>
</evidence>
<keyword evidence="1" id="KW-0245">EGF-like domain</keyword>
<dbReference type="PROSITE" id="PS01187">
    <property type="entry name" value="EGF_CA"/>
    <property type="match status" value="1"/>
</dbReference>
<dbReference type="Pfam" id="PF25011">
    <property type="entry name" value="VSR_TRX"/>
    <property type="match status" value="1"/>
</dbReference>
<dbReference type="CDD" id="cd02125">
    <property type="entry name" value="PA_VSR"/>
    <property type="match status" value="1"/>
</dbReference>
<dbReference type="FunFam" id="3.50.30.30:FF:000001">
    <property type="entry name" value="Vacuolar-sorting receptor 1"/>
    <property type="match status" value="1"/>
</dbReference>
<sequence>MGCSKSSKVAILLGFLLLISSELVWGRFVVEKNSLRVISPESIKGTHDSAIGNFGIPQYGGSMSGIVVYPKDNEKGCKSFDGTGISFKAKPGAMPNFVLVDRGDCFFALKVWNAQNAGAAAVLVADNRDENLITMDSPEESGSSAEYIANITIPSALIDRSFGEKLKTAVNGGEMVNINLDWREAVPHPDDRVEYELWTNSNDECGVKCDMLMKFLKDFKGPAQILEKGGYTQFTPHYITWYCPKAFTMSKQCKSQCLNHGRYCAPDPEEDFSSGYDGKDVVLENLRQLCVFREAKEEKKPWVWWDYVTDFQIRCPMKEKKYNAECAEGLDLRKIERCMGDPNADVDNPVLKEEQEAQIGKGTRGDVTILPTLVVNNHQYRGKLEKGAVLKAICAGFEETTEPAVCLGDEKIANITDTFQGRVYECPIVNGVHFKGDGYSSCVDIDECKEMKVCQCPECSCKNTWGSYDCKRTTEVKSSWTAVWIILIGLAMASGGAYLIYKYRLRSYMDSEIRAIMAQYMPLDSQNEVPNHVNDERA</sequence>
<evidence type="ECO:0000256" key="7">
    <source>
        <dbReference type="ARBA" id="ARBA00023136"/>
    </source>
</evidence>
<keyword evidence="7 11" id="KW-0472">Membrane</keyword>
<dbReference type="GO" id="GO:0012505">
    <property type="term" value="C:endomembrane system"/>
    <property type="evidence" value="ECO:0007669"/>
    <property type="project" value="UniProtKB-SubCell"/>
</dbReference>
<dbReference type="InterPro" id="IPR046450">
    <property type="entry name" value="PA_dom_sf"/>
</dbReference>
<feature type="chain" id="PRO_5023045796" evidence="12">
    <location>
        <begin position="27"/>
        <end position="538"/>
    </location>
</feature>
<comment type="subcellular location">
    <subcellularLocation>
        <location evidence="10">Endomembrane system</location>
        <topology evidence="10">Single-pass type I membrane protein</topology>
    </subcellularLocation>
</comment>
<dbReference type="Pfam" id="PF02225">
    <property type="entry name" value="PA"/>
    <property type="match status" value="1"/>
</dbReference>
<keyword evidence="9" id="KW-0325">Glycoprotein</keyword>
<evidence type="ECO:0000256" key="2">
    <source>
        <dbReference type="ARBA" id="ARBA00022692"/>
    </source>
</evidence>
<evidence type="ECO:0000256" key="8">
    <source>
        <dbReference type="ARBA" id="ARBA00023157"/>
    </source>
</evidence>
<keyword evidence="2 11" id="KW-0812">Transmembrane</keyword>
<organism evidence="15 16">
    <name type="scientific">Striga asiatica</name>
    <name type="common">Asiatic witchweed</name>
    <name type="synonym">Buchnera asiatica</name>
    <dbReference type="NCBI Taxonomy" id="4170"/>
    <lineage>
        <taxon>Eukaryota</taxon>
        <taxon>Viridiplantae</taxon>
        <taxon>Streptophyta</taxon>
        <taxon>Embryophyta</taxon>
        <taxon>Tracheophyta</taxon>
        <taxon>Spermatophyta</taxon>
        <taxon>Magnoliopsida</taxon>
        <taxon>eudicotyledons</taxon>
        <taxon>Gunneridae</taxon>
        <taxon>Pentapetalae</taxon>
        <taxon>asterids</taxon>
        <taxon>lamiids</taxon>
        <taxon>Lamiales</taxon>
        <taxon>Orobanchaceae</taxon>
        <taxon>Buchnereae</taxon>
        <taxon>Striga</taxon>
    </lineage>
</organism>
<evidence type="ECO:0000256" key="10">
    <source>
        <dbReference type="ARBA" id="ARBA00046288"/>
    </source>
</evidence>
<keyword evidence="16" id="KW-1185">Reference proteome</keyword>